<feature type="transmembrane region" description="Helical" evidence="1">
    <location>
        <begin position="106"/>
        <end position="124"/>
    </location>
</feature>
<evidence type="ECO:0000259" key="2">
    <source>
        <dbReference type="SMART" id="SM00014"/>
    </source>
</evidence>
<feature type="transmembrane region" description="Helical" evidence="1">
    <location>
        <begin position="203"/>
        <end position="222"/>
    </location>
</feature>
<dbReference type="EMBL" id="FMTS01000002">
    <property type="protein sequence ID" value="SCW57789.1"/>
    <property type="molecule type" value="Genomic_DNA"/>
</dbReference>
<keyword evidence="1" id="KW-0472">Membrane</keyword>
<dbReference type="AlphaFoldDB" id="A0A1G4RNQ4"/>
<dbReference type="OrthoDB" id="9801622at2"/>
<dbReference type="PANTHER" id="PTHR14969:SF13">
    <property type="entry name" value="AT30094P"/>
    <property type="match status" value="1"/>
</dbReference>
<dbReference type="Pfam" id="PF01569">
    <property type="entry name" value="PAP2"/>
    <property type="match status" value="1"/>
</dbReference>
<feature type="transmembrane region" description="Helical" evidence="1">
    <location>
        <begin position="144"/>
        <end position="164"/>
    </location>
</feature>
<name>A0A1G4RNQ4_9CAUL</name>
<keyword evidence="1" id="KW-1133">Transmembrane helix</keyword>
<dbReference type="STRING" id="260084.SAMN02927928_2054"/>
<dbReference type="SMART" id="SM00014">
    <property type="entry name" value="acidPPc"/>
    <property type="match status" value="1"/>
</dbReference>
<reference evidence="4" key="1">
    <citation type="submission" date="2016-10" db="EMBL/GenBank/DDBJ databases">
        <authorList>
            <person name="Varghese N."/>
            <person name="Submissions S."/>
        </authorList>
    </citation>
    <scope>NUCLEOTIDE SEQUENCE [LARGE SCALE GENOMIC DNA]</scope>
    <source>
        <strain evidence="4">CGMCC 1.3431</strain>
    </source>
</reference>
<dbReference type="Proteomes" id="UP000199150">
    <property type="component" value="Unassembled WGS sequence"/>
</dbReference>
<evidence type="ECO:0000313" key="3">
    <source>
        <dbReference type="EMBL" id="SCW57789.1"/>
    </source>
</evidence>
<keyword evidence="4" id="KW-1185">Reference proteome</keyword>
<sequence>MMTRQWLDARIRRLPAPFRQEWRALLLFGLIFVIAAWLCFEVIEEVFLESAVFAPDQAFYVALQSLRTPWLDRVMIAITELGDTPVVIAVAAVVALWLVHERAWHTLTYWLMAICGGSLINSAIKLGLHRARPGDMHYDGVSVFSFPSGHSTTNAVLYGFLIIIMSRKLPFLARIPVVITLVLLVGVIAFSRLYLGAHWLSDVAGGLFFGSGWLALLGLFYMWRPAEPVEPVKLLLVAMSALILAGGLNIGLHHGTDMTRYAVQRGFA</sequence>
<evidence type="ECO:0000256" key="1">
    <source>
        <dbReference type="SAM" id="Phobius"/>
    </source>
</evidence>
<dbReference type="InterPro" id="IPR036938">
    <property type="entry name" value="PAP2/HPO_sf"/>
</dbReference>
<dbReference type="RefSeq" id="WP_090647222.1">
    <property type="nucleotide sequence ID" value="NZ_CBCRYE010000006.1"/>
</dbReference>
<protein>
    <submittedName>
        <fullName evidence="3">Undecaprenyl-diphosphatase</fullName>
    </submittedName>
</protein>
<organism evidence="3 4">
    <name type="scientific">Asticcacaulis taihuensis</name>
    <dbReference type="NCBI Taxonomy" id="260084"/>
    <lineage>
        <taxon>Bacteria</taxon>
        <taxon>Pseudomonadati</taxon>
        <taxon>Pseudomonadota</taxon>
        <taxon>Alphaproteobacteria</taxon>
        <taxon>Caulobacterales</taxon>
        <taxon>Caulobacteraceae</taxon>
        <taxon>Asticcacaulis</taxon>
    </lineage>
</organism>
<dbReference type="Gene3D" id="1.20.144.10">
    <property type="entry name" value="Phosphatidic acid phosphatase type 2/haloperoxidase"/>
    <property type="match status" value="2"/>
</dbReference>
<feature type="transmembrane region" description="Helical" evidence="1">
    <location>
        <begin position="234"/>
        <end position="252"/>
    </location>
</feature>
<dbReference type="PANTHER" id="PTHR14969">
    <property type="entry name" value="SPHINGOSINE-1-PHOSPHATE PHOSPHOHYDROLASE"/>
    <property type="match status" value="1"/>
</dbReference>
<proteinExistence type="predicted"/>
<keyword evidence="1" id="KW-0812">Transmembrane</keyword>
<dbReference type="SUPFAM" id="SSF48317">
    <property type="entry name" value="Acid phosphatase/Vanadium-dependent haloperoxidase"/>
    <property type="match status" value="1"/>
</dbReference>
<feature type="domain" description="Phosphatidic acid phosphatase type 2/haloperoxidase" evidence="2">
    <location>
        <begin position="105"/>
        <end position="218"/>
    </location>
</feature>
<accession>A0A1G4RNQ4</accession>
<gene>
    <name evidence="3" type="ORF">SAMN02927928_2054</name>
</gene>
<feature type="transmembrane region" description="Helical" evidence="1">
    <location>
        <begin position="74"/>
        <end position="99"/>
    </location>
</feature>
<evidence type="ECO:0000313" key="4">
    <source>
        <dbReference type="Proteomes" id="UP000199150"/>
    </source>
</evidence>
<feature type="transmembrane region" description="Helical" evidence="1">
    <location>
        <begin position="21"/>
        <end position="43"/>
    </location>
</feature>
<dbReference type="InterPro" id="IPR000326">
    <property type="entry name" value="PAP2/HPO"/>
</dbReference>
<feature type="transmembrane region" description="Helical" evidence="1">
    <location>
        <begin position="171"/>
        <end position="191"/>
    </location>
</feature>
<dbReference type="CDD" id="cd03392">
    <property type="entry name" value="PAP2_like_2"/>
    <property type="match status" value="1"/>
</dbReference>